<keyword evidence="2" id="KW-0472">Membrane</keyword>
<gene>
    <name evidence="4" type="primary">20346337</name>
    <name evidence="3" type="ORF">GGTG_05879</name>
</gene>
<reference evidence="5" key="1">
    <citation type="submission" date="2010-07" db="EMBL/GenBank/DDBJ databases">
        <title>The genome sequence of Gaeumannomyces graminis var. tritici strain R3-111a-1.</title>
        <authorList>
            <consortium name="The Broad Institute Genome Sequencing Platform"/>
            <person name="Ma L.-J."/>
            <person name="Dead R."/>
            <person name="Young S."/>
            <person name="Zeng Q."/>
            <person name="Koehrsen M."/>
            <person name="Alvarado L."/>
            <person name="Berlin A."/>
            <person name="Chapman S.B."/>
            <person name="Chen Z."/>
            <person name="Freedman E."/>
            <person name="Gellesch M."/>
            <person name="Goldberg J."/>
            <person name="Griggs A."/>
            <person name="Gujja S."/>
            <person name="Heilman E.R."/>
            <person name="Heiman D."/>
            <person name="Hepburn T."/>
            <person name="Howarth C."/>
            <person name="Jen D."/>
            <person name="Larson L."/>
            <person name="Mehta T."/>
            <person name="Neiman D."/>
            <person name="Pearson M."/>
            <person name="Roberts A."/>
            <person name="Saif S."/>
            <person name="Shea T."/>
            <person name="Shenoy N."/>
            <person name="Sisk P."/>
            <person name="Stolte C."/>
            <person name="Sykes S."/>
            <person name="Walk T."/>
            <person name="White J."/>
            <person name="Yandava C."/>
            <person name="Haas B."/>
            <person name="Nusbaum C."/>
            <person name="Birren B."/>
        </authorList>
    </citation>
    <scope>NUCLEOTIDE SEQUENCE [LARGE SCALE GENOMIC DNA]</scope>
    <source>
        <strain evidence="5">R3-111a-1</strain>
    </source>
</reference>
<feature type="region of interest" description="Disordered" evidence="1">
    <location>
        <begin position="1"/>
        <end position="44"/>
    </location>
</feature>
<dbReference type="EnsemblFungi" id="EJT75954">
    <property type="protein sequence ID" value="EJT75954"/>
    <property type="gene ID" value="GGTG_05879"/>
</dbReference>
<dbReference type="GeneID" id="20346337"/>
<dbReference type="eggNOG" id="ENOG502RZ6R">
    <property type="taxonomic scope" value="Eukaryota"/>
</dbReference>
<reference evidence="3" key="2">
    <citation type="submission" date="2010-07" db="EMBL/GenBank/DDBJ databases">
        <authorList>
            <consortium name="The Broad Institute Genome Sequencing Platform"/>
            <consortium name="Broad Institute Genome Sequencing Center for Infectious Disease"/>
            <person name="Ma L.-J."/>
            <person name="Dead R."/>
            <person name="Young S."/>
            <person name="Zeng Q."/>
            <person name="Koehrsen M."/>
            <person name="Alvarado L."/>
            <person name="Berlin A."/>
            <person name="Chapman S.B."/>
            <person name="Chen Z."/>
            <person name="Freedman E."/>
            <person name="Gellesch M."/>
            <person name="Goldberg J."/>
            <person name="Griggs A."/>
            <person name="Gujja S."/>
            <person name="Heilman E.R."/>
            <person name="Heiman D."/>
            <person name="Hepburn T."/>
            <person name="Howarth C."/>
            <person name="Jen D."/>
            <person name="Larson L."/>
            <person name="Mehta T."/>
            <person name="Neiman D."/>
            <person name="Pearson M."/>
            <person name="Roberts A."/>
            <person name="Saif S."/>
            <person name="Shea T."/>
            <person name="Shenoy N."/>
            <person name="Sisk P."/>
            <person name="Stolte C."/>
            <person name="Sykes S."/>
            <person name="Walk T."/>
            <person name="White J."/>
            <person name="Yandava C."/>
            <person name="Haas B."/>
            <person name="Nusbaum C."/>
            <person name="Birren B."/>
        </authorList>
    </citation>
    <scope>NUCLEOTIDE SEQUENCE</scope>
    <source>
        <strain evidence="3">R3-111a-1</strain>
    </source>
</reference>
<accession>J3NX72</accession>
<feature type="transmembrane region" description="Helical" evidence="2">
    <location>
        <begin position="87"/>
        <end position="108"/>
    </location>
</feature>
<dbReference type="Proteomes" id="UP000006039">
    <property type="component" value="Unassembled WGS sequence"/>
</dbReference>
<name>J3NX72_GAET3</name>
<dbReference type="OrthoDB" id="3692311at2759"/>
<proteinExistence type="predicted"/>
<dbReference type="EMBL" id="GL385397">
    <property type="protein sequence ID" value="EJT75954.1"/>
    <property type="molecule type" value="Genomic_DNA"/>
</dbReference>
<dbReference type="HOGENOM" id="CLU_012207_0_0_1"/>
<feature type="transmembrane region" description="Helical" evidence="2">
    <location>
        <begin position="120"/>
        <end position="144"/>
    </location>
</feature>
<reference evidence="4" key="4">
    <citation type="journal article" date="2015" name="G3 (Bethesda)">
        <title>Genome sequences of three phytopathogenic species of the Magnaporthaceae family of fungi.</title>
        <authorList>
            <person name="Okagaki L.H."/>
            <person name="Nunes C.C."/>
            <person name="Sailsbery J."/>
            <person name="Clay B."/>
            <person name="Brown D."/>
            <person name="John T."/>
            <person name="Oh Y."/>
            <person name="Young N."/>
            <person name="Fitzgerald M."/>
            <person name="Haas B.J."/>
            <person name="Zeng Q."/>
            <person name="Young S."/>
            <person name="Adiconis X."/>
            <person name="Fan L."/>
            <person name="Levin J.Z."/>
            <person name="Mitchell T.K."/>
            <person name="Okubara P.A."/>
            <person name="Farman M.L."/>
            <person name="Kohn L.M."/>
            <person name="Birren B."/>
            <person name="Ma L.-J."/>
            <person name="Dean R.A."/>
        </authorList>
    </citation>
    <scope>NUCLEOTIDE SEQUENCE</scope>
    <source>
        <strain evidence="4">R3-111a-1</strain>
    </source>
</reference>
<keyword evidence="5" id="KW-1185">Reference proteome</keyword>
<dbReference type="VEuPathDB" id="FungiDB:GGTG_05879"/>
<evidence type="ECO:0000313" key="5">
    <source>
        <dbReference type="Proteomes" id="UP000006039"/>
    </source>
</evidence>
<organism evidence="3">
    <name type="scientific">Gaeumannomyces tritici (strain R3-111a-1)</name>
    <name type="common">Wheat and barley take-all root rot fungus</name>
    <name type="synonym">Gaeumannomyces graminis var. tritici</name>
    <dbReference type="NCBI Taxonomy" id="644352"/>
    <lineage>
        <taxon>Eukaryota</taxon>
        <taxon>Fungi</taxon>
        <taxon>Dikarya</taxon>
        <taxon>Ascomycota</taxon>
        <taxon>Pezizomycotina</taxon>
        <taxon>Sordariomycetes</taxon>
        <taxon>Sordariomycetidae</taxon>
        <taxon>Magnaporthales</taxon>
        <taxon>Magnaporthaceae</taxon>
        <taxon>Gaeumannomyces</taxon>
    </lineage>
</organism>
<sequence length="720" mass="78626">MGNNAPLPAPRRKSDTGSQPISPAPTVSPLYSQTPMGHPEKQDEGIKISSTEASVFLDGSDHGGHAQHAFEPVPCRGASNKKFWDDAVLDILQVLLVIPFFCLGIIVLVQDGKTTTEVKWIHHITAAISYGPTVFPILFSLIIGRLMKAALRWRLERRATVETIEQLHGSRTVTSAIITQIKLQSFNLLAIGIVLLWALSPVGSQAALRIAAIVPVVKNVGFNLTYLDVRNQFDPFDVGTSRSLATGLFTSSILVSQSDEGWDAWGNMKVPMIESLEGDTPSLNWISTEGRNVSYASLIGIPAMINSTLEAAEGTDVAFSLDTSYWWMNCSTQMITNDSWVFPDHDLAHTEDGINSLVAYDFKDQSTRMARESVYSRRGASTDPKDIAWLPINDTTAKIMDYFDWRPRRLDLIANNTRKAGSRFVAKCNMTTTFVTINATCSGAVASRPLSTSSPLQRCRPTAVRRLQLNETRSTVTILDFLRVSRNNTGRAVEFLQDFVAASPSDASPHASLHVGYLANPNSPGSFERDFPDWTAVSARDFGMRFARLLNTYWVAAVGYKPVQGNFDRKTAELDQLGDAPGGLGGVFNYVDGGLGTAGIPHEALKADATWAAVLLVVSGVLLGAAVATLVLNVRRRTPGGIENFSNMLRDTPHAQVMLGGQKWPLTMSSMLDGFERSRLLKDVVVQVGDVAPAAPYGYLAVGTPETVEMERLKKGRKYM</sequence>
<evidence type="ECO:0000313" key="3">
    <source>
        <dbReference type="EMBL" id="EJT75954.1"/>
    </source>
</evidence>
<dbReference type="STRING" id="644352.J3NX72"/>
<protein>
    <submittedName>
        <fullName evidence="3 4">Uncharacterized protein</fullName>
    </submittedName>
</protein>
<feature type="transmembrane region" description="Helical" evidence="2">
    <location>
        <begin position="186"/>
        <end position="208"/>
    </location>
</feature>
<dbReference type="AlphaFoldDB" id="J3NX72"/>
<evidence type="ECO:0000256" key="1">
    <source>
        <dbReference type="SAM" id="MobiDB-lite"/>
    </source>
</evidence>
<evidence type="ECO:0000256" key="2">
    <source>
        <dbReference type="SAM" id="Phobius"/>
    </source>
</evidence>
<feature type="transmembrane region" description="Helical" evidence="2">
    <location>
        <begin position="611"/>
        <end position="632"/>
    </location>
</feature>
<evidence type="ECO:0000313" key="4">
    <source>
        <dbReference type="EnsemblFungi" id="EJT75954"/>
    </source>
</evidence>
<keyword evidence="2" id="KW-0812">Transmembrane</keyword>
<dbReference type="RefSeq" id="XP_009221954.1">
    <property type="nucleotide sequence ID" value="XM_009223690.1"/>
</dbReference>
<keyword evidence="2" id="KW-1133">Transmembrane helix</keyword>
<reference evidence="4" key="5">
    <citation type="submission" date="2018-04" db="UniProtKB">
        <authorList>
            <consortium name="EnsemblFungi"/>
        </authorList>
    </citation>
    <scope>IDENTIFICATION</scope>
    <source>
        <strain evidence="4">R3-111a-1</strain>
    </source>
</reference>
<reference evidence="3" key="3">
    <citation type="submission" date="2010-09" db="EMBL/GenBank/DDBJ databases">
        <title>Annotation of Gaeumannomyces graminis var. tritici R3-111a-1.</title>
        <authorList>
            <consortium name="The Broad Institute Genome Sequencing Platform"/>
            <person name="Ma L.-J."/>
            <person name="Dead R."/>
            <person name="Young S.K."/>
            <person name="Zeng Q."/>
            <person name="Gargeya S."/>
            <person name="Fitzgerald M."/>
            <person name="Haas B."/>
            <person name="Abouelleil A."/>
            <person name="Alvarado L."/>
            <person name="Arachchi H.M."/>
            <person name="Berlin A."/>
            <person name="Brown A."/>
            <person name="Chapman S.B."/>
            <person name="Chen Z."/>
            <person name="Dunbar C."/>
            <person name="Freedman E."/>
            <person name="Gearin G."/>
            <person name="Gellesch M."/>
            <person name="Goldberg J."/>
            <person name="Griggs A."/>
            <person name="Gujja S."/>
            <person name="Heiman D."/>
            <person name="Howarth C."/>
            <person name="Larson L."/>
            <person name="Lui A."/>
            <person name="MacDonald P.J.P."/>
            <person name="Mehta T."/>
            <person name="Montmayeur A."/>
            <person name="Murphy C."/>
            <person name="Neiman D."/>
            <person name="Pearson M."/>
            <person name="Priest M."/>
            <person name="Roberts A."/>
            <person name="Saif S."/>
            <person name="Shea T."/>
            <person name="Shenoy N."/>
            <person name="Sisk P."/>
            <person name="Stolte C."/>
            <person name="Sykes S."/>
            <person name="Yandava C."/>
            <person name="Wortman J."/>
            <person name="Nusbaum C."/>
            <person name="Birren B."/>
        </authorList>
    </citation>
    <scope>NUCLEOTIDE SEQUENCE</scope>
    <source>
        <strain evidence="3">R3-111a-1</strain>
    </source>
</reference>